<evidence type="ECO:0000313" key="2">
    <source>
        <dbReference type="EMBL" id="TLM89155.1"/>
    </source>
</evidence>
<dbReference type="OrthoDB" id="9801766at2"/>
<reference evidence="2 3" key="1">
    <citation type="submission" date="2019-05" db="EMBL/GenBank/DDBJ databases">
        <title>Hymenobacter edaphi sp. nov., isolated from abandoned arsenic-contaminated farmland soil.</title>
        <authorList>
            <person name="Nie L."/>
        </authorList>
    </citation>
    <scope>NUCLEOTIDE SEQUENCE [LARGE SCALE GENOMIC DNA]</scope>
    <source>
        <strain evidence="2 3">1-3-3-8</strain>
    </source>
</reference>
<evidence type="ECO:0000313" key="3">
    <source>
        <dbReference type="Proteomes" id="UP000305517"/>
    </source>
</evidence>
<dbReference type="PANTHER" id="PTHR38474:SF1">
    <property type="entry name" value="SLR0299 PROTEIN"/>
    <property type="match status" value="1"/>
</dbReference>
<comment type="caution">
    <text evidence="2">The sequence shown here is derived from an EMBL/GenBank/DDBJ whole genome shotgun (WGS) entry which is preliminary data.</text>
</comment>
<keyword evidence="3" id="KW-1185">Reference proteome</keyword>
<dbReference type="PIRSF" id="PIRSF000440">
    <property type="entry name" value="CAT"/>
    <property type="match status" value="1"/>
</dbReference>
<evidence type="ECO:0000256" key="1">
    <source>
        <dbReference type="PIRSR" id="PIRSR000440-1"/>
    </source>
</evidence>
<protein>
    <submittedName>
        <fullName evidence="2">Chloramphenicol acetyltransferase</fullName>
    </submittedName>
</protein>
<sequence length="218" mass="24117">MKHQIDLTTWNRREHFAFFSAFEEPFFGVVAEVDAARAYARAKALGVSFFQLYLHAVLRAVNVVEALRYRIEDGQVWCYDVVHASATLTRPDNTFGFSFVPYAPALADFGPGLQAEMAAVRQSSGLRLNDVTARPDVIHFSAIPWLSFTGLTHARSFSYPDSVPKISVGRTRAEGQQLLMPVAVNAHHGLADGYHVGLFFEQLQQALDSDESAPGRSA</sequence>
<keyword evidence="2" id="KW-0808">Transferase</keyword>
<organism evidence="2 3">
    <name type="scientific">Hymenobacter jeollabukensis</name>
    <dbReference type="NCBI Taxonomy" id="2025313"/>
    <lineage>
        <taxon>Bacteria</taxon>
        <taxon>Pseudomonadati</taxon>
        <taxon>Bacteroidota</taxon>
        <taxon>Cytophagia</taxon>
        <taxon>Cytophagales</taxon>
        <taxon>Hymenobacteraceae</taxon>
        <taxon>Hymenobacter</taxon>
    </lineage>
</organism>
<dbReference type="InterPro" id="IPR023213">
    <property type="entry name" value="CAT-like_dom_sf"/>
</dbReference>
<feature type="active site" description="Proton acceptor" evidence="1">
    <location>
        <position position="188"/>
    </location>
</feature>
<dbReference type="Pfam" id="PF00302">
    <property type="entry name" value="CAT"/>
    <property type="match status" value="1"/>
</dbReference>
<dbReference type="RefSeq" id="WP_138080878.1">
    <property type="nucleotide sequence ID" value="NZ_VAJM01000014.1"/>
</dbReference>
<dbReference type="PANTHER" id="PTHR38474">
    <property type="entry name" value="SLR0299 PROTEIN"/>
    <property type="match status" value="1"/>
</dbReference>
<accession>A0A5R8WKR4</accession>
<gene>
    <name evidence="2" type="ORF">FDY95_21535</name>
</gene>
<dbReference type="SMART" id="SM01059">
    <property type="entry name" value="CAT"/>
    <property type="match status" value="1"/>
</dbReference>
<dbReference type="EMBL" id="VAJM01000014">
    <property type="protein sequence ID" value="TLM89155.1"/>
    <property type="molecule type" value="Genomic_DNA"/>
</dbReference>
<dbReference type="AlphaFoldDB" id="A0A5R8WKR4"/>
<dbReference type="InterPro" id="IPR001707">
    <property type="entry name" value="Cmp_AcTrfase"/>
</dbReference>
<dbReference type="GO" id="GO:0008811">
    <property type="term" value="F:chloramphenicol O-acetyltransferase activity"/>
    <property type="evidence" value="ECO:0007669"/>
    <property type="project" value="InterPro"/>
</dbReference>
<proteinExistence type="predicted"/>
<dbReference type="SUPFAM" id="SSF52777">
    <property type="entry name" value="CoA-dependent acyltransferases"/>
    <property type="match status" value="1"/>
</dbReference>
<dbReference type="Gene3D" id="3.30.559.10">
    <property type="entry name" value="Chloramphenicol acetyltransferase-like domain"/>
    <property type="match status" value="1"/>
</dbReference>
<dbReference type="Proteomes" id="UP000305517">
    <property type="component" value="Unassembled WGS sequence"/>
</dbReference>
<name>A0A5R8WKR4_9BACT</name>